<evidence type="ECO:0000313" key="1">
    <source>
        <dbReference type="EMBL" id="RCJ33191.1"/>
    </source>
</evidence>
<sequence>MAGEFLTSCKFYFEADGITDKFIKEISGLGVENTPAQEVHGSSKGAKLMRQATPTVVKFTNITVKVIATDDIDLYKWYQDCNEDMGDPRKWAQNRKTGSVVAYDQQGSEKARWNIVNCYPCKYTGPTLTASGGDMANETVELVHEGIKRIK</sequence>
<accession>A0A367RBC5</accession>
<dbReference type="PANTHER" id="PTHR38009">
    <property type="entry name" value="CONSERVED HYPOTHETICAL PHAGE TAIL PROTEIN"/>
    <property type="match status" value="1"/>
</dbReference>
<dbReference type="NCBIfam" id="TIGR02241">
    <property type="entry name" value="conserved hypothetical phage tail region protein"/>
    <property type="match status" value="1"/>
</dbReference>
<dbReference type="Pfam" id="PF06841">
    <property type="entry name" value="Phage_T4_gp19"/>
    <property type="match status" value="1"/>
</dbReference>
<dbReference type="InterPro" id="IPR010667">
    <property type="entry name" value="Phage_T4_Gp19"/>
</dbReference>
<dbReference type="EMBL" id="LXQE01000161">
    <property type="protein sequence ID" value="RCJ33191.1"/>
    <property type="molecule type" value="Genomic_DNA"/>
</dbReference>
<comment type="caution">
    <text evidence="1">The sequence shown here is derived from an EMBL/GenBank/DDBJ whole genome shotgun (WGS) entry which is preliminary data.</text>
</comment>
<dbReference type="AlphaFoldDB" id="A0A367RBC5"/>
<proteinExistence type="predicted"/>
<dbReference type="GO" id="GO:0005198">
    <property type="term" value="F:structural molecule activity"/>
    <property type="evidence" value="ECO:0007669"/>
    <property type="project" value="InterPro"/>
</dbReference>
<dbReference type="Proteomes" id="UP000252085">
    <property type="component" value="Unassembled WGS sequence"/>
</dbReference>
<dbReference type="InterPro" id="IPR011747">
    <property type="entry name" value="CHP02241"/>
</dbReference>
<protein>
    <submittedName>
        <fullName evidence="1">Phage tail protein</fullName>
    </submittedName>
</protein>
<evidence type="ECO:0000313" key="2">
    <source>
        <dbReference type="Proteomes" id="UP000252085"/>
    </source>
</evidence>
<organism evidence="1 2">
    <name type="scientific">Nostoc punctiforme NIES-2108</name>
    <dbReference type="NCBI Taxonomy" id="1356359"/>
    <lineage>
        <taxon>Bacteria</taxon>
        <taxon>Bacillati</taxon>
        <taxon>Cyanobacteriota</taxon>
        <taxon>Cyanophyceae</taxon>
        <taxon>Nostocales</taxon>
        <taxon>Nostocaceae</taxon>
        <taxon>Nostoc</taxon>
    </lineage>
</organism>
<gene>
    <name evidence="1" type="ORF">A6769_26145</name>
</gene>
<dbReference type="PANTHER" id="PTHR38009:SF1">
    <property type="entry name" value="CONSERVED HYPOTHETICAL PHAGE TAIL PROTEIN"/>
    <property type="match status" value="1"/>
</dbReference>
<name>A0A367RBC5_NOSPU</name>
<reference evidence="1 2" key="1">
    <citation type="submission" date="2016-04" db="EMBL/GenBank/DDBJ databases">
        <authorList>
            <person name="Evans L.H."/>
            <person name="Alamgir A."/>
            <person name="Owens N."/>
            <person name="Weber N.D."/>
            <person name="Virtaneva K."/>
            <person name="Barbian K."/>
            <person name="Babar A."/>
            <person name="Rosenke K."/>
        </authorList>
    </citation>
    <scope>NUCLEOTIDE SEQUENCE [LARGE SCALE GENOMIC DNA]</scope>
    <source>
        <strain evidence="1">NIES-2108</strain>
    </source>
</reference>